<organism evidence="1 2">
    <name type="scientific">Aeropyrum pernix</name>
    <dbReference type="NCBI Taxonomy" id="56636"/>
    <lineage>
        <taxon>Archaea</taxon>
        <taxon>Thermoproteota</taxon>
        <taxon>Thermoprotei</taxon>
        <taxon>Desulfurococcales</taxon>
        <taxon>Desulfurococcaceae</taxon>
        <taxon>Aeropyrum</taxon>
    </lineage>
</organism>
<evidence type="ECO:0000313" key="1">
    <source>
        <dbReference type="EMBL" id="GBF08547.1"/>
    </source>
</evidence>
<dbReference type="OrthoDB" id="373964at2157"/>
<sequence length="52" mass="5548">MKASVRRLTGNLVLVETELGQKCVVPESELCSLAERFGLEIEGLDCPASGKA</sequence>
<dbReference type="Proteomes" id="UP000291213">
    <property type="component" value="Unassembled WGS sequence"/>
</dbReference>
<name>A0A401H7U3_AERPX</name>
<dbReference type="RefSeq" id="WP_158298258.1">
    <property type="nucleotide sequence ID" value="NZ_BDMD01000011.1"/>
</dbReference>
<accession>A0A401H7U3</accession>
<comment type="caution">
    <text evidence="1">The sequence shown here is derived from an EMBL/GenBank/DDBJ whole genome shotgun (WGS) entry which is preliminary data.</text>
</comment>
<reference evidence="1 2" key="1">
    <citation type="submission" date="2017-02" db="EMBL/GenBank/DDBJ databases">
        <title>isolation and characterization of a novel temperate virus Aeropyrum globular virus 1 infecting hyperthermophilic archaeon Aeropyrum.</title>
        <authorList>
            <person name="Yumiya M."/>
            <person name="Yoshida T."/>
            <person name="Sako Y."/>
        </authorList>
    </citation>
    <scope>NUCLEOTIDE SEQUENCE [LARGE SCALE GENOMIC DNA]</scope>
    <source>
        <strain evidence="1 2">YK1-12-2013</strain>
    </source>
</reference>
<proteinExistence type="predicted"/>
<protein>
    <submittedName>
        <fullName evidence="1">Uncharacterized protein</fullName>
    </submittedName>
</protein>
<dbReference type="AlphaFoldDB" id="A0A401H7U3"/>
<dbReference type="GeneID" id="43496827"/>
<gene>
    <name evidence="1" type="ORF">apy_02720</name>
</gene>
<evidence type="ECO:0000313" key="2">
    <source>
        <dbReference type="Proteomes" id="UP000291213"/>
    </source>
</evidence>
<dbReference type="EMBL" id="BDMD01000011">
    <property type="protein sequence ID" value="GBF08547.1"/>
    <property type="molecule type" value="Genomic_DNA"/>
</dbReference>